<evidence type="ECO:0000313" key="2">
    <source>
        <dbReference type="Proteomes" id="UP000799770"/>
    </source>
</evidence>
<organism evidence="1 2">
    <name type="scientific">Lophiotrema nucula</name>
    <dbReference type="NCBI Taxonomy" id="690887"/>
    <lineage>
        <taxon>Eukaryota</taxon>
        <taxon>Fungi</taxon>
        <taxon>Dikarya</taxon>
        <taxon>Ascomycota</taxon>
        <taxon>Pezizomycotina</taxon>
        <taxon>Dothideomycetes</taxon>
        <taxon>Pleosporomycetidae</taxon>
        <taxon>Pleosporales</taxon>
        <taxon>Lophiotremataceae</taxon>
        <taxon>Lophiotrema</taxon>
    </lineage>
</organism>
<evidence type="ECO:0000313" key="1">
    <source>
        <dbReference type="EMBL" id="KAF2114486.1"/>
    </source>
</evidence>
<reference evidence="1" key="1">
    <citation type="journal article" date="2020" name="Stud. Mycol.">
        <title>101 Dothideomycetes genomes: a test case for predicting lifestyles and emergence of pathogens.</title>
        <authorList>
            <person name="Haridas S."/>
            <person name="Albert R."/>
            <person name="Binder M."/>
            <person name="Bloem J."/>
            <person name="Labutti K."/>
            <person name="Salamov A."/>
            <person name="Andreopoulos B."/>
            <person name="Baker S."/>
            <person name="Barry K."/>
            <person name="Bills G."/>
            <person name="Bluhm B."/>
            <person name="Cannon C."/>
            <person name="Castanera R."/>
            <person name="Culley D."/>
            <person name="Daum C."/>
            <person name="Ezra D."/>
            <person name="Gonzalez J."/>
            <person name="Henrissat B."/>
            <person name="Kuo A."/>
            <person name="Liang C."/>
            <person name="Lipzen A."/>
            <person name="Lutzoni F."/>
            <person name="Magnuson J."/>
            <person name="Mondo S."/>
            <person name="Nolan M."/>
            <person name="Ohm R."/>
            <person name="Pangilinan J."/>
            <person name="Park H.-J."/>
            <person name="Ramirez L."/>
            <person name="Alfaro M."/>
            <person name="Sun H."/>
            <person name="Tritt A."/>
            <person name="Yoshinaga Y."/>
            <person name="Zwiers L.-H."/>
            <person name="Turgeon B."/>
            <person name="Goodwin S."/>
            <person name="Spatafora J."/>
            <person name="Crous P."/>
            <person name="Grigoriev I."/>
        </authorList>
    </citation>
    <scope>NUCLEOTIDE SEQUENCE</scope>
    <source>
        <strain evidence="1">CBS 627.86</strain>
    </source>
</reference>
<name>A0A6A5Z5T9_9PLEO</name>
<sequence>MRIACSTCELLACTVTVMVRSGRQVISLGISPAVISDVASSRRTTILHIHTTSVRANDDLVSRCKASHLAGVERGEEKVPFASMVANAGKPGQEPNHTIIHPSNAKANSLGNPHENFLRQVLLSSVQSDSPSRIQHHVLLTNGTPFASNFVGPSHHGASK</sequence>
<accession>A0A6A5Z5T9</accession>
<dbReference type="EMBL" id="ML977325">
    <property type="protein sequence ID" value="KAF2114486.1"/>
    <property type="molecule type" value="Genomic_DNA"/>
</dbReference>
<proteinExistence type="predicted"/>
<protein>
    <submittedName>
        <fullName evidence="1">Uncharacterized protein</fullName>
    </submittedName>
</protein>
<keyword evidence="2" id="KW-1185">Reference proteome</keyword>
<dbReference type="AlphaFoldDB" id="A0A6A5Z5T9"/>
<gene>
    <name evidence="1" type="ORF">BDV96DRAFT_98859</name>
</gene>
<dbReference type="Proteomes" id="UP000799770">
    <property type="component" value="Unassembled WGS sequence"/>
</dbReference>